<reference evidence="2 3" key="1">
    <citation type="submission" date="2016-09" db="EMBL/GenBank/DDBJ databases">
        <title>Xenorhabdus thuongxuanensis sp. nov. and Xenorhabdus eapokensis sp. nov., isolated from Steinernema species.</title>
        <authorList>
            <person name="Kaempfer P."/>
            <person name="Tobias N.J."/>
            <person name="Phan Ke L."/>
            <person name="Bode H.B."/>
            <person name="Glaeser S.P."/>
        </authorList>
    </citation>
    <scope>NUCLEOTIDE SEQUENCE [LARGE SCALE GENOMIC DNA]</scope>
    <source>
        <strain evidence="2 3">30TX1</strain>
    </source>
</reference>
<dbReference type="GO" id="GO:0006313">
    <property type="term" value="P:DNA transposition"/>
    <property type="evidence" value="ECO:0007669"/>
    <property type="project" value="InterPro"/>
</dbReference>
<dbReference type="Proteomes" id="UP000186277">
    <property type="component" value="Unassembled WGS sequence"/>
</dbReference>
<keyword evidence="3" id="KW-1185">Reference proteome</keyword>
<gene>
    <name evidence="2" type="ORF">Xentx_01464</name>
</gene>
<evidence type="ECO:0000313" key="2">
    <source>
        <dbReference type="EMBL" id="OKP07192.1"/>
    </source>
</evidence>
<organism evidence="2 3">
    <name type="scientific">Xenorhabdus thuongxuanensis</name>
    <dbReference type="NCBI Taxonomy" id="1873484"/>
    <lineage>
        <taxon>Bacteria</taxon>
        <taxon>Pseudomonadati</taxon>
        <taxon>Pseudomonadota</taxon>
        <taxon>Gammaproteobacteria</taxon>
        <taxon>Enterobacterales</taxon>
        <taxon>Morganellaceae</taxon>
        <taxon>Xenorhabdus</taxon>
    </lineage>
</organism>
<dbReference type="AlphaFoldDB" id="A0A1Q5U3Z1"/>
<feature type="domain" description="InsA N-terminal zinc ribbon" evidence="1">
    <location>
        <begin position="1"/>
        <end position="31"/>
    </location>
</feature>
<name>A0A1Q5U3Z1_9GAMM</name>
<comment type="caution">
    <text evidence="2">The sequence shown here is derived from an EMBL/GenBank/DDBJ whole genome shotgun (WGS) entry which is preliminary data.</text>
</comment>
<dbReference type="EMBL" id="MKGR01000008">
    <property type="protein sequence ID" value="OKP07192.1"/>
    <property type="molecule type" value="Genomic_DNA"/>
</dbReference>
<accession>A0A1Q5U3Z1</accession>
<dbReference type="Pfam" id="PF03811">
    <property type="entry name" value="Zn_ribbon_InsA"/>
    <property type="match status" value="1"/>
</dbReference>
<proteinExistence type="predicted"/>
<evidence type="ECO:0000313" key="3">
    <source>
        <dbReference type="Proteomes" id="UP000186277"/>
    </source>
</evidence>
<protein>
    <submittedName>
        <fullName evidence="2">Transposase</fullName>
    </submittedName>
</protein>
<sequence length="51" mass="6146">MAAVEVQCRFCHKTKEVKKQGTGKGGHQRYRWLWYTWEPRLKRIIAHTFGK</sequence>
<dbReference type="InterPro" id="IPR003220">
    <property type="entry name" value="InsA_N_dom_Znf"/>
</dbReference>
<evidence type="ECO:0000259" key="1">
    <source>
        <dbReference type="Pfam" id="PF03811"/>
    </source>
</evidence>